<organism evidence="1 2">
    <name type="scientific">Cupriavidus necator</name>
    <name type="common">Alcaligenes eutrophus</name>
    <name type="synonym">Ralstonia eutropha</name>
    <dbReference type="NCBI Taxonomy" id="106590"/>
    <lineage>
        <taxon>Bacteria</taxon>
        <taxon>Pseudomonadati</taxon>
        <taxon>Pseudomonadota</taxon>
        <taxon>Betaproteobacteria</taxon>
        <taxon>Burkholderiales</taxon>
        <taxon>Burkholderiaceae</taxon>
        <taxon>Cupriavidus</taxon>
    </lineage>
</organism>
<proteinExistence type="predicted"/>
<accession>A0A367P8G5</accession>
<evidence type="ECO:0008006" key="3">
    <source>
        <dbReference type="Google" id="ProtNLM"/>
    </source>
</evidence>
<evidence type="ECO:0000313" key="1">
    <source>
        <dbReference type="EMBL" id="RCJ03475.1"/>
    </source>
</evidence>
<comment type="caution">
    <text evidence="1">The sequence shown here is derived from an EMBL/GenBank/DDBJ whole genome shotgun (WGS) entry which is preliminary data.</text>
</comment>
<protein>
    <recommendedName>
        <fullName evidence="3">DegT/DnrJ/EryC1/StrS aminotransferase family protein</fullName>
    </recommendedName>
</protein>
<sequence>MKSATEFGSFFPLDSAVPLGGEAWLRPGDLLTGTGRDALRAMVAQGRSRGWRRLYAPSYYCHAVLDDIAGDIDVRMYPHAPFGGPAQLALADDEAAIVPEYFGLQAEVEVQGGSVLLDRSHDLLATWSYARAPDYVFASLRKTLPVPDGGLVRPPPGQPFAGSLAPTPTHVRAAASMAAAMAMKAAYLAGAQVAKAAYLALAAEAEGNLRSDAEISGPSALTRVLAPVIDLGWMRQRRQENLARLARCLADPQASPHAGLPAGMQWRETPAFGILLCADAPQRERVRQRLIGADVYPAVLWPMTWPGVPDDNRRLSGRILVLHADYRYGPHDIGRLGEIILQIAASIAANPDTSDEDRR</sequence>
<evidence type="ECO:0000313" key="2">
    <source>
        <dbReference type="Proteomes" id="UP000253501"/>
    </source>
</evidence>
<reference evidence="1 2" key="1">
    <citation type="submission" date="2018-04" db="EMBL/GenBank/DDBJ databases">
        <title>Cupriavidus necator CR12 genome sequencing and assembly.</title>
        <authorList>
            <person name="Ben Fekih I."/>
            <person name="Mazhar H.S."/>
            <person name="Bello S.K."/>
            <person name="Rensing C."/>
        </authorList>
    </citation>
    <scope>NUCLEOTIDE SEQUENCE [LARGE SCALE GENOMIC DNA]</scope>
    <source>
        <strain evidence="1 2">CR12</strain>
    </source>
</reference>
<name>A0A367P8G5_CUPNE</name>
<dbReference type="Proteomes" id="UP000253501">
    <property type="component" value="Unassembled WGS sequence"/>
</dbReference>
<gene>
    <name evidence="1" type="ORF">DDK22_37120</name>
</gene>
<dbReference type="RefSeq" id="WP_114136251.1">
    <property type="nucleotide sequence ID" value="NZ_CP068435.1"/>
</dbReference>
<dbReference type="EMBL" id="QDHA01000155">
    <property type="protein sequence ID" value="RCJ03475.1"/>
    <property type="molecule type" value="Genomic_DNA"/>
</dbReference>
<dbReference type="AlphaFoldDB" id="A0A367P8G5"/>